<reference evidence="3 4" key="1">
    <citation type="submission" date="2024-10" db="EMBL/GenBank/DDBJ databases">
        <title>Updated reference genomes for cyclostephanoid diatoms.</title>
        <authorList>
            <person name="Roberts W.R."/>
            <person name="Alverson A.J."/>
        </authorList>
    </citation>
    <scope>NUCLEOTIDE SEQUENCE [LARGE SCALE GENOMIC DNA]</scope>
    <source>
        <strain evidence="3 4">AJA010-31</strain>
    </source>
</reference>
<comment type="caution">
    <text evidence="3">The sequence shown here is derived from an EMBL/GenBank/DDBJ whole genome shotgun (WGS) entry which is preliminary data.</text>
</comment>
<dbReference type="PANTHER" id="PTHR12482">
    <property type="entry name" value="LIPASE ROG1-RELATED-RELATED"/>
    <property type="match status" value="1"/>
</dbReference>
<feature type="domain" description="DUF676" evidence="2">
    <location>
        <begin position="290"/>
        <end position="500"/>
    </location>
</feature>
<feature type="compositionally biased region" description="Basic and acidic residues" evidence="1">
    <location>
        <begin position="224"/>
        <end position="246"/>
    </location>
</feature>
<dbReference type="InterPro" id="IPR029058">
    <property type="entry name" value="AB_hydrolase_fold"/>
</dbReference>
<evidence type="ECO:0000313" key="3">
    <source>
        <dbReference type="EMBL" id="KAL3774971.1"/>
    </source>
</evidence>
<dbReference type="Proteomes" id="UP001530400">
    <property type="component" value="Unassembled WGS sequence"/>
</dbReference>
<sequence length="698" mass="76306">MDFWITSWSGVQEGVLSFLDGLGWSLDGRYFYFYVFSPSFSHVETTCKTGIKIKSRFPAINSAPTPPARKVHDLLDPTNASTSYYHMVSAFNLHKVKAAFVLSSARGGTTMGSNDVAPISAAAAVESTSNGNSIPAFAMGITSAKDTHVVMPDIVDGVNNLDVTQSQPAEIGPIHFCFIVHGHKGHANDLWYLHQTVRDKAIEHDAFHHVESSEKCTVGANLDAKSKQHPTDDVESNQRREKRDRLSLPQKIKAKLPHKRSKDSDDNISNEQSQNFDIKSKIDASDSSSNYAASELSADESKKLAAACSFIVHSPVCNEDKTDDGVANGGNRLANEILEVIRYEVEKKTRLVGAGEEPVDVTISLIGNSLGGLYTRYAVARLAEISQEPAGDNNDGDTAQEPKEYYIFADGRTFIRLHFNVFCTTASPHLGCADHTYFPIPRVAEKGIAYGMGETGRDLFRVSSLLHEMATEPRFLEPLARFRKRIAYANAFGTDFVVPTQTAAFLDEDSRSLHYVDEYFEEDIKRVDVDEINQDIDAANTIEESAKKKCPAKELGLVIATFHTKRGSFEHATNVDCATKDLTIMSSTLDALGWKKVFVDIRKEMPLAVSIPIGSNAEPARNCPIQKLKSAKVVESRDLAKAVSGNPSRALISLPLGHNAIVAMSRGAVTLAMNGGGTPVVDSLAMHLTEDISSWCTV</sequence>
<protein>
    <recommendedName>
        <fullName evidence="2">DUF676 domain-containing protein</fullName>
    </recommendedName>
</protein>
<evidence type="ECO:0000313" key="4">
    <source>
        <dbReference type="Proteomes" id="UP001530400"/>
    </source>
</evidence>
<dbReference type="InterPro" id="IPR044294">
    <property type="entry name" value="Lipase-like"/>
</dbReference>
<dbReference type="AlphaFoldDB" id="A0ABD3NJ69"/>
<keyword evidence="4" id="KW-1185">Reference proteome</keyword>
<gene>
    <name evidence="3" type="ORF">ACHAWO_008902</name>
</gene>
<feature type="region of interest" description="Disordered" evidence="1">
    <location>
        <begin position="219"/>
        <end position="281"/>
    </location>
</feature>
<dbReference type="Pfam" id="PF05057">
    <property type="entry name" value="DUF676"/>
    <property type="match status" value="1"/>
</dbReference>
<dbReference type="EMBL" id="JALLPJ020001171">
    <property type="protein sequence ID" value="KAL3774971.1"/>
    <property type="molecule type" value="Genomic_DNA"/>
</dbReference>
<evidence type="ECO:0000256" key="1">
    <source>
        <dbReference type="SAM" id="MobiDB-lite"/>
    </source>
</evidence>
<organism evidence="3 4">
    <name type="scientific">Cyclotella atomus</name>
    <dbReference type="NCBI Taxonomy" id="382360"/>
    <lineage>
        <taxon>Eukaryota</taxon>
        <taxon>Sar</taxon>
        <taxon>Stramenopiles</taxon>
        <taxon>Ochrophyta</taxon>
        <taxon>Bacillariophyta</taxon>
        <taxon>Coscinodiscophyceae</taxon>
        <taxon>Thalassiosirophycidae</taxon>
        <taxon>Stephanodiscales</taxon>
        <taxon>Stephanodiscaceae</taxon>
        <taxon>Cyclotella</taxon>
    </lineage>
</organism>
<feature type="compositionally biased region" description="Polar residues" evidence="1">
    <location>
        <begin position="267"/>
        <end position="276"/>
    </location>
</feature>
<dbReference type="SUPFAM" id="SSF53474">
    <property type="entry name" value="alpha/beta-Hydrolases"/>
    <property type="match status" value="1"/>
</dbReference>
<feature type="compositionally biased region" description="Basic residues" evidence="1">
    <location>
        <begin position="252"/>
        <end position="261"/>
    </location>
</feature>
<dbReference type="PANTHER" id="PTHR12482:SF62">
    <property type="entry name" value="LIPASE ROG1-RELATED"/>
    <property type="match status" value="1"/>
</dbReference>
<evidence type="ECO:0000259" key="2">
    <source>
        <dbReference type="Pfam" id="PF05057"/>
    </source>
</evidence>
<name>A0ABD3NJ69_9STRA</name>
<proteinExistence type="predicted"/>
<dbReference type="InterPro" id="IPR007751">
    <property type="entry name" value="DUF676_lipase-like"/>
</dbReference>
<accession>A0ABD3NJ69</accession>